<keyword evidence="1" id="KW-0175">Coiled coil</keyword>
<comment type="caution">
    <text evidence="2">The sequence shown here is derived from an EMBL/GenBank/DDBJ whole genome shotgun (WGS) entry which is preliminary data.</text>
</comment>
<evidence type="ECO:0000313" key="2">
    <source>
        <dbReference type="EMBL" id="CAL1537469.1"/>
    </source>
</evidence>
<organism evidence="2 3">
    <name type="scientific">Lymnaea stagnalis</name>
    <name type="common">Great pond snail</name>
    <name type="synonym">Helix stagnalis</name>
    <dbReference type="NCBI Taxonomy" id="6523"/>
    <lineage>
        <taxon>Eukaryota</taxon>
        <taxon>Metazoa</taxon>
        <taxon>Spiralia</taxon>
        <taxon>Lophotrochozoa</taxon>
        <taxon>Mollusca</taxon>
        <taxon>Gastropoda</taxon>
        <taxon>Heterobranchia</taxon>
        <taxon>Euthyneura</taxon>
        <taxon>Panpulmonata</taxon>
        <taxon>Hygrophila</taxon>
        <taxon>Lymnaeoidea</taxon>
        <taxon>Lymnaeidae</taxon>
        <taxon>Lymnaea</taxon>
    </lineage>
</organism>
<feature type="coiled-coil region" evidence="1">
    <location>
        <begin position="35"/>
        <end position="188"/>
    </location>
</feature>
<protein>
    <submittedName>
        <fullName evidence="2">Uncharacterized protein</fullName>
    </submittedName>
</protein>
<proteinExistence type="predicted"/>
<keyword evidence="3" id="KW-1185">Reference proteome</keyword>
<sequence>MEREKKLVERKAKEREEEWEMKCLGLEKMKQDKKVEGLQKRTEELIEALESEKEEKTKLQKSYHEQLCELKNGLNYSEETIVSYENLLQKQDNDILDLKKEIDSLEMENKRLDEVIGNKELEIVHINKQLEQKDQALRQIERKALEVEHKEKISYEQIQKTNEERGVLEESLQRLKDKNKNLKNKYEDL</sequence>
<dbReference type="Proteomes" id="UP001497497">
    <property type="component" value="Unassembled WGS sequence"/>
</dbReference>
<dbReference type="AlphaFoldDB" id="A0AAV2HVJ5"/>
<feature type="non-terminal residue" evidence="2">
    <location>
        <position position="189"/>
    </location>
</feature>
<dbReference type="EMBL" id="CAXITT010000263">
    <property type="protein sequence ID" value="CAL1537469.1"/>
    <property type="molecule type" value="Genomic_DNA"/>
</dbReference>
<accession>A0AAV2HVJ5</accession>
<gene>
    <name evidence="2" type="ORF">GSLYS_00011382001</name>
</gene>
<evidence type="ECO:0000256" key="1">
    <source>
        <dbReference type="SAM" id="Coils"/>
    </source>
</evidence>
<reference evidence="2 3" key="1">
    <citation type="submission" date="2024-04" db="EMBL/GenBank/DDBJ databases">
        <authorList>
            <consortium name="Genoscope - CEA"/>
            <person name="William W."/>
        </authorList>
    </citation>
    <scope>NUCLEOTIDE SEQUENCE [LARGE SCALE GENOMIC DNA]</scope>
</reference>
<evidence type="ECO:0000313" key="3">
    <source>
        <dbReference type="Proteomes" id="UP001497497"/>
    </source>
</evidence>
<name>A0AAV2HVJ5_LYMST</name>